<evidence type="ECO:0000313" key="2">
    <source>
        <dbReference type="EMBL" id="KAE8693630.1"/>
    </source>
</evidence>
<feature type="compositionally biased region" description="Basic and acidic residues" evidence="1">
    <location>
        <begin position="20"/>
        <end position="29"/>
    </location>
</feature>
<name>A0A6A2ZPH5_HIBSY</name>
<feature type="compositionally biased region" description="Polar residues" evidence="1">
    <location>
        <begin position="1"/>
        <end position="12"/>
    </location>
</feature>
<reference evidence="2" key="1">
    <citation type="submission" date="2019-09" db="EMBL/GenBank/DDBJ databases">
        <title>Draft genome information of white flower Hibiscus syriacus.</title>
        <authorList>
            <person name="Kim Y.-M."/>
        </authorList>
    </citation>
    <scope>NUCLEOTIDE SEQUENCE [LARGE SCALE GENOMIC DNA]</scope>
    <source>
        <strain evidence="2">YM2019G1</strain>
    </source>
</reference>
<keyword evidence="3" id="KW-1185">Reference proteome</keyword>
<protein>
    <submittedName>
        <fullName evidence="2">Uncharacterized protein</fullName>
    </submittedName>
</protein>
<accession>A0A6A2ZPH5</accession>
<dbReference type="AlphaFoldDB" id="A0A6A2ZPH5"/>
<dbReference type="Proteomes" id="UP000436088">
    <property type="component" value="Unassembled WGS sequence"/>
</dbReference>
<comment type="caution">
    <text evidence="2">The sequence shown here is derived from an EMBL/GenBank/DDBJ whole genome shotgun (WGS) entry which is preliminary data.</text>
</comment>
<evidence type="ECO:0000256" key="1">
    <source>
        <dbReference type="SAM" id="MobiDB-lite"/>
    </source>
</evidence>
<sequence length="204" mass="22436">MHAQRPTRSPCTPQHAGHPRPSDRGHPTEAIRTSYARASEGNRASYARESEGNRARLARMPSHSSLGCPRIARSDGLGCSRMASDAFGWPRSNGLGCPACWDVHGDLWGLHGLHGDLPRSLGVHGDLVGRWACMVTYMGTVEITPSEQLIWRGHYLVKKKIQRIISLILPSMVHAHSTGSPDEQICGQGFIYQTSSIKLNMDVY</sequence>
<feature type="region of interest" description="Disordered" evidence="1">
    <location>
        <begin position="1"/>
        <end position="63"/>
    </location>
</feature>
<dbReference type="EMBL" id="VEPZ02001115">
    <property type="protein sequence ID" value="KAE8693630.1"/>
    <property type="molecule type" value="Genomic_DNA"/>
</dbReference>
<proteinExistence type="predicted"/>
<evidence type="ECO:0000313" key="3">
    <source>
        <dbReference type="Proteomes" id="UP000436088"/>
    </source>
</evidence>
<gene>
    <name evidence="2" type="ORF">F3Y22_tig00110796pilonHSYRG00034</name>
</gene>
<organism evidence="2 3">
    <name type="scientific">Hibiscus syriacus</name>
    <name type="common">Rose of Sharon</name>
    <dbReference type="NCBI Taxonomy" id="106335"/>
    <lineage>
        <taxon>Eukaryota</taxon>
        <taxon>Viridiplantae</taxon>
        <taxon>Streptophyta</taxon>
        <taxon>Embryophyta</taxon>
        <taxon>Tracheophyta</taxon>
        <taxon>Spermatophyta</taxon>
        <taxon>Magnoliopsida</taxon>
        <taxon>eudicotyledons</taxon>
        <taxon>Gunneridae</taxon>
        <taxon>Pentapetalae</taxon>
        <taxon>rosids</taxon>
        <taxon>malvids</taxon>
        <taxon>Malvales</taxon>
        <taxon>Malvaceae</taxon>
        <taxon>Malvoideae</taxon>
        <taxon>Hibiscus</taxon>
    </lineage>
</organism>